<dbReference type="KEGG" id="cprv:CYPRO_1670"/>
<protein>
    <recommendedName>
        <fullName evidence="4">Uncharacterized AAA domain-containing protein ycf46</fullName>
    </recommendedName>
</protein>
<reference evidence="6 7" key="1">
    <citation type="submission" date="2018-03" db="EMBL/GenBank/DDBJ databases">
        <title>Phenotypic and genomic properties of Cyclonatronum proteinivorum gen. nov., sp. nov., a haloalkaliphilic bacteroidete from soda lakes possessing Na+-translocating rhodopsin.</title>
        <authorList>
            <person name="Toshchakov S.V."/>
            <person name="Korzhenkov A."/>
            <person name="Samarov N.I."/>
            <person name="Kublanov I.V."/>
            <person name="Muntyan M.S."/>
            <person name="Sorokin D.Y."/>
        </authorList>
    </citation>
    <scope>NUCLEOTIDE SEQUENCE [LARGE SCALE GENOMIC DNA]</scope>
    <source>
        <strain evidence="6 7">Omega</strain>
    </source>
</reference>
<comment type="similarity">
    <text evidence="3">Belongs to the AAA ATPase family. Highly divergent.</text>
</comment>
<organism evidence="6 7">
    <name type="scientific">Cyclonatronum proteinivorum</name>
    <dbReference type="NCBI Taxonomy" id="1457365"/>
    <lineage>
        <taxon>Bacteria</taxon>
        <taxon>Pseudomonadati</taxon>
        <taxon>Balneolota</taxon>
        <taxon>Balneolia</taxon>
        <taxon>Balneolales</taxon>
        <taxon>Cyclonatronaceae</taxon>
        <taxon>Cyclonatronum</taxon>
    </lineage>
</organism>
<dbReference type="Proteomes" id="UP000254808">
    <property type="component" value="Chromosome"/>
</dbReference>
<keyword evidence="2" id="KW-0067">ATP-binding</keyword>
<evidence type="ECO:0000259" key="5">
    <source>
        <dbReference type="SMART" id="SM00382"/>
    </source>
</evidence>
<dbReference type="OrthoDB" id="9809379at2"/>
<evidence type="ECO:0000313" key="6">
    <source>
        <dbReference type="EMBL" id="AXJ00921.1"/>
    </source>
</evidence>
<dbReference type="RefSeq" id="WP_114984168.1">
    <property type="nucleotide sequence ID" value="NZ_CP027806.1"/>
</dbReference>
<dbReference type="InterPro" id="IPR052381">
    <property type="entry name" value="AAA_domain_protein"/>
</dbReference>
<accession>A0A345UKB9</accession>
<name>A0A345UKB9_9BACT</name>
<sequence length="575" mass="64716">MQQYPNWAQLFARKYLSKTLNHFTLHGNIRDLVLTREEEEERTAFSRFTRFLGDELFAPRDVVIMYDRAGGIYFRDEQSRADFYRALPSPYANAAGQPAEPLPKLPVSVLPLLEKYFRLRLEEGKSVACIIDYAETIIPNADNSSAAAEDRNALVNLLKWMQDPIFLAADFTVVLLAENLADLNRNLVQSPYNAAIKVGLPDMADRRTFIQHFFDYSVDRIRAHSNPSPEVLAQQTAGLSFIQLRSLLAHAVENKEKLTFETLVAKKKELIEAEAHDLLEFVNTAFTLDHVAGHRQVKKHLRSASQALQHGRGDVLPMGWLVCGPVGTGKTFLVSCFAGEVGVPMVKLKNFRSQWQGVTEGNLEKILTLLEAMAPVAVMIDEADAYLGDRAASGDSGVSSRVFAKIASFMSNSANRGRILWFLMTARPDLMPVDLKRQGRAEEHLALFYPDTEEERIEIFEAMKRKTGLVMTKNEVPESIRLGKHTYSGADMEAALTRARFRAAAAGKQRVSLEILEETFADFIPPTYPEEIELQTLLAVKECTSRALLPDRFRHLKLDDIAERISELKMQLEGI</sequence>
<dbReference type="SMART" id="SM00382">
    <property type="entry name" value="AAA"/>
    <property type="match status" value="1"/>
</dbReference>
<proteinExistence type="inferred from homology"/>
<evidence type="ECO:0000256" key="3">
    <source>
        <dbReference type="ARBA" id="ARBA00038088"/>
    </source>
</evidence>
<dbReference type="InterPro" id="IPR003959">
    <property type="entry name" value="ATPase_AAA_core"/>
</dbReference>
<evidence type="ECO:0000256" key="2">
    <source>
        <dbReference type="ARBA" id="ARBA00022840"/>
    </source>
</evidence>
<dbReference type="GO" id="GO:0016887">
    <property type="term" value="F:ATP hydrolysis activity"/>
    <property type="evidence" value="ECO:0007669"/>
    <property type="project" value="InterPro"/>
</dbReference>
<dbReference type="SUPFAM" id="SSF52540">
    <property type="entry name" value="P-loop containing nucleoside triphosphate hydrolases"/>
    <property type="match status" value="1"/>
</dbReference>
<dbReference type="InterPro" id="IPR027417">
    <property type="entry name" value="P-loop_NTPase"/>
</dbReference>
<evidence type="ECO:0000313" key="7">
    <source>
        <dbReference type="Proteomes" id="UP000254808"/>
    </source>
</evidence>
<evidence type="ECO:0000256" key="4">
    <source>
        <dbReference type="ARBA" id="ARBA00040480"/>
    </source>
</evidence>
<dbReference type="Gene3D" id="3.40.50.300">
    <property type="entry name" value="P-loop containing nucleotide triphosphate hydrolases"/>
    <property type="match status" value="1"/>
</dbReference>
<keyword evidence="7" id="KW-1185">Reference proteome</keyword>
<dbReference type="PANTHER" id="PTHR42960:SF1">
    <property type="entry name" value="YCF46 PROTEIN"/>
    <property type="match status" value="1"/>
</dbReference>
<evidence type="ECO:0000256" key="1">
    <source>
        <dbReference type="ARBA" id="ARBA00022741"/>
    </source>
</evidence>
<dbReference type="AlphaFoldDB" id="A0A345UKB9"/>
<feature type="domain" description="AAA+ ATPase" evidence="5">
    <location>
        <begin position="316"/>
        <end position="451"/>
    </location>
</feature>
<keyword evidence="1" id="KW-0547">Nucleotide-binding</keyword>
<dbReference type="Pfam" id="PF00004">
    <property type="entry name" value="AAA"/>
    <property type="match status" value="1"/>
</dbReference>
<gene>
    <name evidence="6" type="ORF">CYPRO_1670</name>
</gene>
<dbReference type="EMBL" id="CP027806">
    <property type="protein sequence ID" value="AXJ00921.1"/>
    <property type="molecule type" value="Genomic_DNA"/>
</dbReference>
<dbReference type="PANTHER" id="PTHR42960">
    <property type="entry name" value="YCF46 PROTEIN"/>
    <property type="match status" value="1"/>
</dbReference>
<dbReference type="InterPro" id="IPR003593">
    <property type="entry name" value="AAA+_ATPase"/>
</dbReference>
<dbReference type="CDD" id="cd19481">
    <property type="entry name" value="RecA-like_protease"/>
    <property type="match status" value="1"/>
</dbReference>
<dbReference type="GO" id="GO:0005524">
    <property type="term" value="F:ATP binding"/>
    <property type="evidence" value="ECO:0007669"/>
    <property type="project" value="UniProtKB-KW"/>
</dbReference>